<evidence type="ECO:0000259" key="1">
    <source>
        <dbReference type="Pfam" id="PF04230"/>
    </source>
</evidence>
<dbReference type="InterPro" id="IPR007345">
    <property type="entry name" value="Polysacch_pyruvyl_Trfase"/>
</dbReference>
<protein>
    <submittedName>
        <fullName evidence="2">Polysaccharide pyruvyl transferase</fullName>
    </submittedName>
</protein>
<evidence type="ECO:0000313" key="2">
    <source>
        <dbReference type="EMBL" id="ARE84870.1"/>
    </source>
</evidence>
<dbReference type="KEGG" id="rmm:ROSMUCSMR3_03411"/>
<evidence type="ECO:0000313" key="3">
    <source>
        <dbReference type="Proteomes" id="UP000192273"/>
    </source>
</evidence>
<reference evidence="2 3" key="1">
    <citation type="submission" date="2017-03" db="EMBL/GenBank/DDBJ databases">
        <title>Genome Sequence of Roseovarius mucosus strain SMR3 Isolated from a culture of the Diatom Skeletonema marinoi.</title>
        <authorList>
            <person name="Topel M."/>
            <person name="Pinder M."/>
            <person name="Johansson O.N."/>
            <person name="Kourtchenko O."/>
            <person name="Godhe A."/>
            <person name="Clarke A.K."/>
        </authorList>
    </citation>
    <scope>NUCLEOTIDE SEQUENCE [LARGE SCALE GENOMIC DNA]</scope>
    <source>
        <strain evidence="2 3">SMR3</strain>
    </source>
</reference>
<dbReference type="Proteomes" id="UP000192273">
    <property type="component" value="Chromosome"/>
</dbReference>
<dbReference type="OrthoDB" id="1425928at2"/>
<dbReference type="Pfam" id="PF04230">
    <property type="entry name" value="PS_pyruv_trans"/>
    <property type="match status" value="1"/>
</dbReference>
<dbReference type="AlphaFoldDB" id="A0A1V0RSW2"/>
<gene>
    <name evidence="2" type="ORF">ROSMUCSMR3_03411</name>
</gene>
<name>A0A1V0RSW2_9RHOB</name>
<feature type="domain" description="Polysaccharide pyruvyl transferase" evidence="1">
    <location>
        <begin position="64"/>
        <end position="316"/>
    </location>
</feature>
<dbReference type="EMBL" id="CP020474">
    <property type="protein sequence ID" value="ARE84870.1"/>
    <property type="molecule type" value="Genomic_DNA"/>
</dbReference>
<keyword evidence="2" id="KW-0808">Transferase</keyword>
<accession>A0A1V0RSW2</accession>
<sequence>MGNACGKRPLDIMITGMFDMPNFGDLMFPVVAANELGRRGCRVHAMSPTGAETGLREAMASRDIATAFDPLAPCDGLLIGGGYIVHTHRMDPIKEYREGGIGAAIGPLTWLGATLAAALRDVPVAWNAPGVPHPLRSGLKPLAAAAFDCADYLALRDAGSIRMVGLSEHPEVEIVPDTILGLETVWPKAELAQDFARVCATLGVTRTDRVLATHVRRRSLGEASLCDLAEGLAQMCTRLDVSPIVIGLGTAHADDRMARELTAALAARGVAAAALDRPRGLRDIAALLAHARAYAGSSLHGYITAAAYGVPGLLVARPAYRKFDGLVRHLGRSCDLMKDWPEALAALEQAVQGPSQPIPPGVLARLDRHWDRVAETFRAGPDAKRRERLAFAALAFREGLRQDGLNWAMTPFSTPQDRKAALTGQDIHETEPF</sequence>
<dbReference type="GO" id="GO:0016740">
    <property type="term" value="F:transferase activity"/>
    <property type="evidence" value="ECO:0007669"/>
    <property type="project" value="UniProtKB-KW"/>
</dbReference>
<proteinExistence type="predicted"/>
<organism evidence="2 3">
    <name type="scientific">Roseovarius mucosus</name>
    <dbReference type="NCBI Taxonomy" id="215743"/>
    <lineage>
        <taxon>Bacteria</taxon>
        <taxon>Pseudomonadati</taxon>
        <taxon>Pseudomonadota</taxon>
        <taxon>Alphaproteobacteria</taxon>
        <taxon>Rhodobacterales</taxon>
        <taxon>Roseobacteraceae</taxon>
        <taxon>Roseovarius</taxon>
    </lineage>
</organism>
<keyword evidence="3" id="KW-1185">Reference proteome</keyword>
<dbReference type="RefSeq" id="WP_081508069.1">
    <property type="nucleotide sequence ID" value="NZ_CP020474.1"/>
</dbReference>